<proteinExistence type="predicted"/>
<gene>
    <name evidence="1" type="ORF">FC770_05040</name>
</gene>
<dbReference type="AlphaFoldDB" id="A0A4V5TKP4"/>
<comment type="caution">
    <text evidence="1">The sequence shown here is derived from an EMBL/GenBank/DDBJ whole genome shotgun (WGS) entry which is preliminary data.</text>
</comment>
<evidence type="ECO:0000313" key="2">
    <source>
        <dbReference type="Proteomes" id="UP000307808"/>
    </source>
</evidence>
<keyword evidence="2" id="KW-1185">Reference proteome</keyword>
<organism evidence="1 2">
    <name type="scientific">Nocardioides jishulii</name>
    <dbReference type="NCBI Taxonomy" id="2575440"/>
    <lineage>
        <taxon>Bacteria</taxon>
        <taxon>Bacillati</taxon>
        <taxon>Actinomycetota</taxon>
        <taxon>Actinomycetes</taxon>
        <taxon>Propionibacteriales</taxon>
        <taxon>Nocardioidaceae</taxon>
        <taxon>Nocardioides</taxon>
    </lineage>
</organism>
<dbReference type="EMBL" id="SZPY01000001">
    <property type="protein sequence ID" value="TKI64493.1"/>
    <property type="molecule type" value="Genomic_DNA"/>
</dbReference>
<dbReference type="OrthoDB" id="9802640at2"/>
<reference evidence="1 2" key="1">
    <citation type="submission" date="2019-04" db="EMBL/GenBank/DDBJ databases">
        <authorList>
            <person name="Dong K."/>
        </authorList>
    </citation>
    <scope>NUCLEOTIDE SEQUENCE [LARGE SCALE GENOMIC DNA]</scope>
    <source>
        <strain evidence="2">dk3543</strain>
    </source>
</reference>
<evidence type="ECO:0000313" key="1">
    <source>
        <dbReference type="EMBL" id="TKI64493.1"/>
    </source>
</evidence>
<name>A0A4V5TKP4_9ACTN</name>
<dbReference type="Proteomes" id="UP000307808">
    <property type="component" value="Unassembled WGS sequence"/>
</dbReference>
<sequence length="386" mass="40874">MSATPAAVTLRPFLGWLHPTEGEAVDPSVVLAHLRSQGVLGSVQAGPVGVDEECTVVLLVDDVDRVQVLRDGKVRAGAPLSTFGPSFAEELGLELLMGDEAWGGFDDADEEDEDPDVLLCRAVDSSLPLLAHSLGGLDAGHVDGWTVALFDEPYVALDDHGWLPGDLPALLLRRDGRTREIQVLTSWSDPVGHALTREPDLVPAFDEVDDPAVAALTNPHLAVDSDLRAVLAHPRFRHLDVATVAGALQSPMDEGWSVRVLAALGLPTLAGDLHEGRATLPDATRFQPAPITRTVVDSVLRYYDAPPEEVARRSVLGRLYDRVQRNRVAAGAVVGAEVLASAAMLAASVRPGRGSGARTALATGAVVTLLDATLGTALAVRRFSRQ</sequence>
<accession>A0A4V5TKP4</accession>
<protein>
    <submittedName>
        <fullName evidence="1">Uncharacterized protein</fullName>
    </submittedName>
</protein>
<dbReference type="RefSeq" id="WP_137064951.1">
    <property type="nucleotide sequence ID" value="NZ_CP040748.1"/>
</dbReference>